<evidence type="ECO:0000313" key="2">
    <source>
        <dbReference type="EMBL" id="UXI69569.1"/>
    </source>
</evidence>
<dbReference type="RefSeq" id="WP_261696523.1">
    <property type="nucleotide sequence ID" value="NZ_CP104694.1"/>
</dbReference>
<sequence length="198" mass="22929">MQIQTFTGNAVARHLDAVAAMRIAVFRDWPYCYDGDVAYEAQYLATYAQSPESLFVLVFDGDAVVGASTALPLADETETFQRPFREKGIAPGDVFYFGESVLLPAYRGRGLGHTFFDRREGWAHELGRFRQSAFCAVERRPDDPRRPPDYRGNELFWRKRGYVPQDDLFCELEWREVGQPEPMPHALRFWLHDLRSER</sequence>
<dbReference type="SUPFAM" id="SSF55729">
    <property type="entry name" value="Acyl-CoA N-acyltransferases (Nat)"/>
    <property type="match status" value="1"/>
</dbReference>
<protein>
    <submittedName>
        <fullName evidence="2">GNAT family N-acetyltransferase</fullName>
    </submittedName>
</protein>
<dbReference type="InterPro" id="IPR016181">
    <property type="entry name" value="Acyl_CoA_acyltransferase"/>
</dbReference>
<name>A0ABY6BI73_9GAMM</name>
<keyword evidence="3" id="KW-1185">Reference proteome</keyword>
<dbReference type="EMBL" id="CP104694">
    <property type="protein sequence ID" value="UXI69569.1"/>
    <property type="molecule type" value="Genomic_DNA"/>
</dbReference>
<feature type="domain" description="N-acetyltransferase" evidence="1">
    <location>
        <begin position="1"/>
        <end position="188"/>
    </location>
</feature>
<dbReference type="InterPro" id="IPR000182">
    <property type="entry name" value="GNAT_dom"/>
</dbReference>
<proteinExistence type="predicted"/>
<dbReference type="PROSITE" id="PS51186">
    <property type="entry name" value="GNAT"/>
    <property type="match status" value="1"/>
</dbReference>
<evidence type="ECO:0000259" key="1">
    <source>
        <dbReference type="PROSITE" id="PS51186"/>
    </source>
</evidence>
<accession>A0ABY6BI73</accession>
<organism evidence="2 3">
    <name type="scientific">Tahibacter amnicola</name>
    <dbReference type="NCBI Taxonomy" id="2976241"/>
    <lineage>
        <taxon>Bacteria</taxon>
        <taxon>Pseudomonadati</taxon>
        <taxon>Pseudomonadota</taxon>
        <taxon>Gammaproteobacteria</taxon>
        <taxon>Lysobacterales</taxon>
        <taxon>Rhodanobacteraceae</taxon>
        <taxon>Tahibacter</taxon>
    </lineage>
</organism>
<dbReference type="Proteomes" id="UP001064632">
    <property type="component" value="Chromosome"/>
</dbReference>
<dbReference type="Pfam" id="PF00583">
    <property type="entry name" value="Acetyltransf_1"/>
    <property type="match status" value="1"/>
</dbReference>
<dbReference type="CDD" id="cd04301">
    <property type="entry name" value="NAT_SF"/>
    <property type="match status" value="1"/>
</dbReference>
<dbReference type="Gene3D" id="3.40.630.30">
    <property type="match status" value="1"/>
</dbReference>
<gene>
    <name evidence="2" type="ORF">N4264_07975</name>
</gene>
<evidence type="ECO:0000313" key="3">
    <source>
        <dbReference type="Proteomes" id="UP001064632"/>
    </source>
</evidence>
<reference evidence="2" key="1">
    <citation type="submission" date="2022-09" db="EMBL/GenBank/DDBJ databases">
        <title>Tahibacter sp. nov., isolated from a fresh water.</title>
        <authorList>
            <person name="Baek J.H."/>
            <person name="Lee J.K."/>
            <person name="Kim J.M."/>
            <person name="Jeon C.O."/>
        </authorList>
    </citation>
    <scope>NUCLEOTIDE SEQUENCE</scope>
    <source>
        <strain evidence="2">W38</strain>
    </source>
</reference>